<dbReference type="InterPro" id="IPR023395">
    <property type="entry name" value="MCP_dom_sf"/>
</dbReference>
<organism evidence="11">
    <name type="scientific">Trypanosoma congolense (strain IL3000)</name>
    <dbReference type="NCBI Taxonomy" id="1068625"/>
    <lineage>
        <taxon>Eukaryota</taxon>
        <taxon>Discoba</taxon>
        <taxon>Euglenozoa</taxon>
        <taxon>Kinetoplastea</taxon>
        <taxon>Metakinetoplastina</taxon>
        <taxon>Trypanosomatida</taxon>
        <taxon>Trypanosomatidae</taxon>
        <taxon>Trypanosoma</taxon>
        <taxon>Nannomonas</taxon>
    </lineage>
</organism>
<keyword evidence="2 10" id="KW-0813">Transport</keyword>
<gene>
    <name evidence="11" type="ORF">TCIL3000_5_1470</name>
</gene>
<dbReference type="InterPro" id="IPR018108">
    <property type="entry name" value="MCP_transmembrane"/>
</dbReference>
<dbReference type="PRINTS" id="PR00926">
    <property type="entry name" value="MITOCARRIER"/>
</dbReference>
<dbReference type="EMBL" id="HE575318">
    <property type="protein sequence ID" value="CCC90444.1"/>
    <property type="molecule type" value="Genomic_DNA"/>
</dbReference>
<reference evidence="11" key="1">
    <citation type="journal article" date="2012" name="Proc. Natl. Acad. Sci. U.S.A.">
        <title>Antigenic diversity is generated by distinct evolutionary mechanisms in African trypanosome species.</title>
        <authorList>
            <person name="Jackson A.P."/>
            <person name="Berry A."/>
            <person name="Aslett M."/>
            <person name="Allison H.C."/>
            <person name="Burton P."/>
            <person name="Vavrova-Anderson J."/>
            <person name="Brown R."/>
            <person name="Browne H."/>
            <person name="Corton N."/>
            <person name="Hauser H."/>
            <person name="Gamble J."/>
            <person name="Gilderthorp R."/>
            <person name="Marcello L."/>
            <person name="McQuillan J."/>
            <person name="Otto T.D."/>
            <person name="Quail M.A."/>
            <person name="Sanders M.J."/>
            <person name="van Tonder A."/>
            <person name="Ginger M.L."/>
            <person name="Field M.C."/>
            <person name="Barry J.D."/>
            <person name="Hertz-Fowler C."/>
            <person name="Berriman M."/>
        </authorList>
    </citation>
    <scope>NUCLEOTIDE SEQUENCE</scope>
    <source>
        <strain evidence="11">IL3000</strain>
    </source>
</reference>
<name>G0UMN6_TRYCI</name>
<dbReference type="PANTHER" id="PTHR45829">
    <property type="entry name" value="MITOCHONDRIAL CARRIER PROTEIN RIM2"/>
    <property type="match status" value="1"/>
</dbReference>
<evidence type="ECO:0000256" key="2">
    <source>
        <dbReference type="ARBA" id="ARBA00022448"/>
    </source>
</evidence>
<dbReference type="PANTHER" id="PTHR45829:SF4">
    <property type="entry name" value="MITOCHONDRIAL CARRIER PROTEIN RIM2"/>
    <property type="match status" value="1"/>
</dbReference>
<dbReference type="GO" id="GO:0015218">
    <property type="term" value="F:pyrimidine nucleotide transmembrane transporter activity"/>
    <property type="evidence" value="ECO:0007669"/>
    <property type="project" value="InterPro"/>
</dbReference>
<evidence type="ECO:0000256" key="9">
    <source>
        <dbReference type="PROSITE-ProRule" id="PRU00282"/>
    </source>
</evidence>
<evidence type="ECO:0000256" key="8">
    <source>
        <dbReference type="ARBA" id="ARBA00023136"/>
    </source>
</evidence>
<dbReference type="PROSITE" id="PS50920">
    <property type="entry name" value="SOLCAR"/>
    <property type="match status" value="3"/>
</dbReference>
<evidence type="ECO:0000256" key="4">
    <source>
        <dbReference type="ARBA" id="ARBA00022737"/>
    </source>
</evidence>
<keyword evidence="3 9" id="KW-0812">Transmembrane</keyword>
<dbReference type="Pfam" id="PF00153">
    <property type="entry name" value="Mito_carr"/>
    <property type="match status" value="3"/>
</dbReference>
<protein>
    <submittedName>
        <fullName evidence="11">Putative mitochondrial carrier protein</fullName>
    </submittedName>
</protein>
<sequence length="318" mass="35046">MSLTTIQAVQPPKEQEYIASFFSGCLAGVCSTCITNPLDTVRVRLSVSRSITGKSHKSLMYTVRDLFQTGLTHGFSRGLVANLAASLPSNGIYLPTYHCILDNLAVSGLNTNIRPAVAACGAVCVTNMVLAPLFLVRTRVQVDDTLTMRQAFRKVMQTDGFLGLYRGTMTNILGRFVEEGLFWSIYELLKRARDEAKFGGPVNFFITSVAVLSLTVVAKVAATVVSYPYNVVMNHLRSVNHSTGISEYSKVLPTIRHIYRDDGVVGFYRGLLPHMLRSTLSKSVQIYAYEVAMYSYFRCVQGTVVSPTLWRTPAPEGA</sequence>
<proteinExistence type="inferred from homology"/>
<feature type="repeat" description="Solcar" evidence="9">
    <location>
        <begin position="15"/>
        <end position="103"/>
    </location>
</feature>
<evidence type="ECO:0000256" key="6">
    <source>
        <dbReference type="ARBA" id="ARBA00022989"/>
    </source>
</evidence>
<dbReference type="InterPro" id="IPR049562">
    <property type="entry name" value="SLC25A33/36-like"/>
</dbReference>
<evidence type="ECO:0000256" key="3">
    <source>
        <dbReference type="ARBA" id="ARBA00022692"/>
    </source>
</evidence>
<dbReference type="SUPFAM" id="SSF103506">
    <property type="entry name" value="Mitochondrial carrier"/>
    <property type="match status" value="1"/>
</dbReference>
<evidence type="ECO:0000313" key="11">
    <source>
        <dbReference type="EMBL" id="CCC90444.1"/>
    </source>
</evidence>
<keyword evidence="8 9" id="KW-0472">Membrane</keyword>
<dbReference type="InterPro" id="IPR002067">
    <property type="entry name" value="MCP"/>
</dbReference>
<feature type="repeat" description="Solcar" evidence="9">
    <location>
        <begin position="110"/>
        <end position="192"/>
    </location>
</feature>
<dbReference type="Gene3D" id="1.50.40.10">
    <property type="entry name" value="Mitochondrial carrier domain"/>
    <property type="match status" value="2"/>
</dbReference>
<dbReference type="AlphaFoldDB" id="G0UMN6"/>
<dbReference type="GO" id="GO:1990519">
    <property type="term" value="P:pyrimidine nucleotide import into mitochondrion"/>
    <property type="evidence" value="ECO:0007669"/>
    <property type="project" value="TreeGrafter"/>
</dbReference>
<keyword evidence="4" id="KW-0677">Repeat</keyword>
<keyword evidence="7" id="KW-0496">Mitochondrion</keyword>
<comment type="subcellular location">
    <subcellularLocation>
        <location evidence="1">Mitochondrion inner membrane</location>
        <topology evidence="1">Multi-pass membrane protein</topology>
    </subcellularLocation>
</comment>
<feature type="repeat" description="Solcar" evidence="9">
    <location>
        <begin position="206"/>
        <end position="295"/>
    </location>
</feature>
<evidence type="ECO:0000256" key="7">
    <source>
        <dbReference type="ARBA" id="ARBA00023128"/>
    </source>
</evidence>
<evidence type="ECO:0000256" key="1">
    <source>
        <dbReference type="ARBA" id="ARBA00004448"/>
    </source>
</evidence>
<dbReference type="GO" id="GO:0005743">
    <property type="term" value="C:mitochondrial inner membrane"/>
    <property type="evidence" value="ECO:0007669"/>
    <property type="project" value="UniProtKB-SubCell"/>
</dbReference>
<keyword evidence="6" id="KW-1133">Transmembrane helix</keyword>
<accession>G0UMN6</accession>
<evidence type="ECO:0000256" key="10">
    <source>
        <dbReference type="RuleBase" id="RU000488"/>
    </source>
</evidence>
<keyword evidence="5" id="KW-0999">Mitochondrion inner membrane</keyword>
<dbReference type="VEuPathDB" id="TriTrypDB:TcIL3000_5_1470"/>
<evidence type="ECO:0000256" key="5">
    <source>
        <dbReference type="ARBA" id="ARBA00022792"/>
    </source>
</evidence>
<comment type="similarity">
    <text evidence="10">Belongs to the mitochondrial carrier (TC 2.A.29) family.</text>
</comment>